<feature type="region of interest" description="Disordered" evidence="15">
    <location>
        <begin position="1023"/>
        <end position="1044"/>
    </location>
</feature>
<sequence>MSVKRKGEKSLLSKQEIATRRKALNQKKMQHGNSGRRAIAGVFVLAISVLSLLSVASFDARDRIGPGFKNAVGPVGHAIAEALRGLLGICAFVLPVVGLYAAGLLFVGNHEKRRWPQITALTLLLISGAVLSQLMFTEDASWAHAPGGLIGRELGGLLTALFSTVGTVVLVGAIAAVAFIVGTQFAFLKLCAWVWAKTLVGVEHAKLWFAAFLEKQKEHHAARKLAAEKAAEEEAAFLAELEEEEAELAALEAEASEAEEAADEADRAIAEKENVRLADLAEKERLKAEREKAIVEREAARLAREALKTARLNEKENRKTAAAAIAPSLLADTLPPTPATQAPQPANGDPAWAAAFQMSPAVQNNNVLPAEFVQSAPPPPRRVPNIVEAQRSPHVAAAPPPPPAEAFMSSPKMAPMEAIPSGPSLMDSAGAIAPQTSAIVPAMGAAAGATALSRMPVIVEPKAPPKPTKKEPKEDFLFTDGREAFEVPPLDVLEVHRKERAAIDKSVYLTTAEKLTAKLKDFGIDGEVVEIRPGPVVTMYEFKPAPGVKISRIASLSDDLAMAMEAMRVRIVAPIPGKGVVGVEVPNKDREMVFLKEVAEQDAFQKSQSRVTMCLGKDIEGMPYILDLAKAPHLLMAGTTGSGKSVSVNAMIMSILLKSTPEEVRFIMVDPKMLELSVYEGIPHLLLPVVTDPRKAAIALQWAVDEMTRRYKLLSEAGVRNITGYNQMVAEEQAKKRASQTSVDAKPKSIKPPPKPVIETKVVEKPATPPVEAEAAAAAPSADEPKKKKRRMLIVDVAGESGENPVPADASSGEGPSVPAGLEVGVAAPREAAEDPREAVEAEVTPAELEAEAAASEAEIRVDPELSESEAAALASAAAPTEDAAPAEDEKKKLPFIVVIIDELADLMMVASKEVETSIARLAQMARAAGIHLMVATQRPSTDVVTGIIKANFPTRISFMLRSKPDSMTILGTVGAEALLGMGDMLIMPPTSAHLQRVHGCFVSEHEIKKVVDHLKAQGKPVYDESILKPREEEGAGGEGEQDELHDELYDQAIAIVSEMRTVSISILQRKMRIGYNRSARMIERMEREGLVGAADGAKPREVLIKPVGQMPGAAMM</sequence>
<protein>
    <submittedName>
        <fullName evidence="18">DNA translocase FtsK</fullName>
    </submittedName>
</protein>
<feature type="coiled-coil region" evidence="14">
    <location>
        <begin position="224"/>
        <end position="305"/>
    </location>
</feature>
<dbReference type="InterPro" id="IPR050206">
    <property type="entry name" value="FtsK/SpoIIIE/SftA"/>
</dbReference>
<evidence type="ECO:0000256" key="8">
    <source>
        <dbReference type="ARBA" id="ARBA00022840"/>
    </source>
</evidence>
<evidence type="ECO:0000256" key="3">
    <source>
        <dbReference type="ARBA" id="ARBA00022475"/>
    </source>
</evidence>
<keyword evidence="8 13" id="KW-0067">ATP-binding</keyword>
<dbReference type="SMART" id="SM00843">
    <property type="entry name" value="Ftsk_gamma"/>
    <property type="match status" value="1"/>
</dbReference>
<dbReference type="Pfam" id="PF09397">
    <property type="entry name" value="FtsK_gamma"/>
    <property type="match status" value="1"/>
</dbReference>
<dbReference type="GO" id="GO:0007059">
    <property type="term" value="P:chromosome segregation"/>
    <property type="evidence" value="ECO:0007669"/>
    <property type="project" value="UniProtKB-KW"/>
</dbReference>
<dbReference type="GO" id="GO:0003677">
    <property type="term" value="F:DNA binding"/>
    <property type="evidence" value="ECO:0007669"/>
    <property type="project" value="UniProtKB-KW"/>
</dbReference>
<feature type="transmembrane region" description="Helical" evidence="16">
    <location>
        <begin position="86"/>
        <end position="106"/>
    </location>
</feature>
<feature type="region of interest" description="Disordered" evidence="15">
    <location>
        <begin position="736"/>
        <end position="821"/>
    </location>
</feature>
<dbReference type="SUPFAM" id="SSF52540">
    <property type="entry name" value="P-loop containing nucleoside triphosphate hydrolases"/>
    <property type="match status" value="1"/>
</dbReference>
<comment type="subcellular location">
    <subcellularLocation>
        <location evidence="1">Cell membrane</location>
        <topology evidence="1">Multi-pass membrane protein</topology>
    </subcellularLocation>
</comment>
<dbReference type="InterPro" id="IPR036388">
    <property type="entry name" value="WH-like_DNA-bd_sf"/>
</dbReference>
<evidence type="ECO:0000256" key="5">
    <source>
        <dbReference type="ARBA" id="ARBA00022692"/>
    </source>
</evidence>
<feature type="compositionally biased region" description="Basic and acidic residues" evidence="15">
    <location>
        <begin position="1023"/>
        <end position="1034"/>
    </location>
</feature>
<dbReference type="GO" id="GO:0051301">
    <property type="term" value="P:cell division"/>
    <property type="evidence" value="ECO:0007669"/>
    <property type="project" value="UniProtKB-KW"/>
</dbReference>
<dbReference type="InterPro" id="IPR027417">
    <property type="entry name" value="P-loop_NTPase"/>
</dbReference>
<reference evidence="18 19" key="1">
    <citation type="submission" date="2017-08" db="EMBL/GenBank/DDBJ databases">
        <title>Infants hospitalized years apart are colonized by the same room-sourced microbial strains.</title>
        <authorList>
            <person name="Brooks B."/>
            <person name="Olm M.R."/>
            <person name="Firek B.A."/>
            <person name="Baker R."/>
            <person name="Thomas B.C."/>
            <person name="Morowitz M.J."/>
            <person name="Banfield J.F."/>
        </authorList>
    </citation>
    <scope>NUCLEOTIDE SEQUENCE [LARGE SCALE GENOMIC DNA]</scope>
    <source>
        <strain evidence="18">S2_003_000_R2_14</strain>
    </source>
</reference>
<keyword evidence="6 13" id="KW-0547">Nucleotide-binding</keyword>
<feature type="transmembrane region" description="Helical" evidence="16">
    <location>
        <begin position="118"/>
        <end position="136"/>
    </location>
</feature>
<proteinExistence type="inferred from homology"/>
<keyword evidence="14" id="KW-0175">Coiled coil</keyword>
<keyword evidence="7" id="KW-0159">Chromosome partition</keyword>
<keyword evidence="3" id="KW-1003">Cell membrane</keyword>
<keyword evidence="4" id="KW-0132">Cell division</keyword>
<dbReference type="PROSITE" id="PS50901">
    <property type="entry name" value="FTSK"/>
    <property type="match status" value="1"/>
</dbReference>
<dbReference type="PANTHER" id="PTHR22683">
    <property type="entry name" value="SPORULATION PROTEIN RELATED"/>
    <property type="match status" value="1"/>
</dbReference>
<evidence type="ECO:0000256" key="6">
    <source>
        <dbReference type="ARBA" id="ARBA00022741"/>
    </source>
</evidence>
<dbReference type="AlphaFoldDB" id="A0A2W5TZR3"/>
<dbReference type="Pfam" id="PF13491">
    <property type="entry name" value="FtsK_4TM"/>
    <property type="match status" value="1"/>
</dbReference>
<evidence type="ECO:0000256" key="9">
    <source>
        <dbReference type="ARBA" id="ARBA00022989"/>
    </source>
</evidence>
<dbReference type="PANTHER" id="PTHR22683:SF41">
    <property type="entry name" value="DNA TRANSLOCASE FTSK"/>
    <property type="match status" value="1"/>
</dbReference>
<dbReference type="Gene3D" id="3.30.980.40">
    <property type="match status" value="1"/>
</dbReference>
<evidence type="ECO:0000256" key="11">
    <source>
        <dbReference type="ARBA" id="ARBA00023136"/>
    </source>
</evidence>
<dbReference type="Gene3D" id="3.40.50.300">
    <property type="entry name" value="P-loop containing nucleotide triphosphate hydrolases"/>
    <property type="match status" value="2"/>
</dbReference>
<evidence type="ECO:0000256" key="15">
    <source>
        <dbReference type="SAM" id="MobiDB-lite"/>
    </source>
</evidence>
<evidence type="ECO:0000256" key="1">
    <source>
        <dbReference type="ARBA" id="ARBA00004651"/>
    </source>
</evidence>
<feature type="region of interest" description="Disordered" evidence="15">
    <location>
        <begin position="850"/>
        <end position="888"/>
    </location>
</feature>
<feature type="domain" description="FtsK" evidence="17">
    <location>
        <begin position="621"/>
        <end position="968"/>
    </location>
</feature>
<keyword evidence="5 16" id="KW-0812">Transmembrane</keyword>
<keyword evidence="12" id="KW-0131">Cell cycle</keyword>
<keyword evidence="10" id="KW-0238">DNA-binding</keyword>
<dbReference type="GO" id="GO:0005886">
    <property type="term" value="C:plasma membrane"/>
    <property type="evidence" value="ECO:0007669"/>
    <property type="project" value="UniProtKB-SubCell"/>
</dbReference>
<dbReference type="SUPFAM" id="SSF46785">
    <property type="entry name" value="Winged helix' DNA-binding domain"/>
    <property type="match status" value="1"/>
</dbReference>
<evidence type="ECO:0000259" key="17">
    <source>
        <dbReference type="PROSITE" id="PS50901"/>
    </source>
</evidence>
<dbReference type="InterPro" id="IPR002543">
    <property type="entry name" value="FtsK_dom"/>
</dbReference>
<dbReference type="GO" id="GO:0005524">
    <property type="term" value="F:ATP binding"/>
    <property type="evidence" value="ECO:0007669"/>
    <property type="project" value="UniProtKB-UniRule"/>
</dbReference>
<name>A0A2W5TZR3_9BACT</name>
<evidence type="ECO:0000256" key="2">
    <source>
        <dbReference type="ARBA" id="ARBA00006474"/>
    </source>
</evidence>
<evidence type="ECO:0000256" key="10">
    <source>
        <dbReference type="ARBA" id="ARBA00023125"/>
    </source>
</evidence>
<evidence type="ECO:0000313" key="18">
    <source>
        <dbReference type="EMBL" id="PZR18733.1"/>
    </source>
</evidence>
<feature type="binding site" evidence="13">
    <location>
        <begin position="638"/>
        <end position="645"/>
    </location>
    <ligand>
        <name>ATP</name>
        <dbReference type="ChEBI" id="CHEBI:30616"/>
    </ligand>
</feature>
<dbReference type="Pfam" id="PF17854">
    <property type="entry name" value="FtsK_alpha"/>
    <property type="match status" value="1"/>
</dbReference>
<feature type="compositionally biased region" description="Low complexity" evidence="15">
    <location>
        <begin position="869"/>
        <end position="884"/>
    </location>
</feature>
<evidence type="ECO:0000313" key="19">
    <source>
        <dbReference type="Proteomes" id="UP000249061"/>
    </source>
</evidence>
<evidence type="ECO:0000256" key="7">
    <source>
        <dbReference type="ARBA" id="ARBA00022829"/>
    </source>
</evidence>
<feature type="transmembrane region" description="Helical" evidence="16">
    <location>
        <begin position="38"/>
        <end position="58"/>
    </location>
</feature>
<feature type="transmembrane region" description="Helical" evidence="16">
    <location>
        <begin position="156"/>
        <end position="181"/>
    </location>
</feature>
<dbReference type="InterPro" id="IPR018541">
    <property type="entry name" value="Ftsk_gamma"/>
</dbReference>
<dbReference type="Proteomes" id="UP000249061">
    <property type="component" value="Unassembled WGS sequence"/>
</dbReference>
<evidence type="ECO:0000256" key="12">
    <source>
        <dbReference type="ARBA" id="ARBA00023306"/>
    </source>
</evidence>
<dbReference type="InterPro" id="IPR041027">
    <property type="entry name" value="FtsK_alpha"/>
</dbReference>
<evidence type="ECO:0000256" key="14">
    <source>
        <dbReference type="SAM" id="Coils"/>
    </source>
</evidence>
<organism evidence="18 19">
    <name type="scientific">Archangium gephyra</name>
    <dbReference type="NCBI Taxonomy" id="48"/>
    <lineage>
        <taxon>Bacteria</taxon>
        <taxon>Pseudomonadati</taxon>
        <taxon>Myxococcota</taxon>
        <taxon>Myxococcia</taxon>
        <taxon>Myxococcales</taxon>
        <taxon>Cystobacterineae</taxon>
        <taxon>Archangiaceae</taxon>
        <taxon>Archangium</taxon>
    </lineage>
</organism>
<accession>A0A2W5TZR3</accession>
<feature type="compositionally biased region" description="Low complexity" evidence="15">
    <location>
        <begin position="770"/>
        <end position="782"/>
    </location>
</feature>
<evidence type="ECO:0000256" key="16">
    <source>
        <dbReference type="SAM" id="Phobius"/>
    </source>
</evidence>
<dbReference type="EMBL" id="QFQP01000001">
    <property type="protein sequence ID" value="PZR18733.1"/>
    <property type="molecule type" value="Genomic_DNA"/>
</dbReference>
<keyword evidence="11 16" id="KW-0472">Membrane</keyword>
<dbReference type="InterPro" id="IPR036390">
    <property type="entry name" value="WH_DNA-bd_sf"/>
</dbReference>
<dbReference type="Pfam" id="PF01580">
    <property type="entry name" value="FtsK_SpoIIIE"/>
    <property type="match status" value="1"/>
</dbReference>
<comment type="caution">
    <text evidence="18">The sequence shown here is derived from an EMBL/GenBank/DDBJ whole genome shotgun (WGS) entry which is preliminary data.</text>
</comment>
<evidence type="ECO:0000256" key="13">
    <source>
        <dbReference type="PROSITE-ProRule" id="PRU00289"/>
    </source>
</evidence>
<keyword evidence="9 16" id="KW-1133">Transmembrane helix</keyword>
<gene>
    <name evidence="18" type="ORF">DI536_02315</name>
</gene>
<dbReference type="Gene3D" id="1.10.10.10">
    <property type="entry name" value="Winged helix-like DNA-binding domain superfamily/Winged helix DNA-binding domain"/>
    <property type="match status" value="1"/>
</dbReference>
<dbReference type="InterPro" id="IPR025199">
    <property type="entry name" value="FtsK_4TM"/>
</dbReference>
<evidence type="ECO:0000256" key="4">
    <source>
        <dbReference type="ARBA" id="ARBA00022618"/>
    </source>
</evidence>
<comment type="similarity">
    <text evidence="2">Belongs to the FtsK/SpoIIIE/SftA family.</text>
</comment>